<evidence type="ECO:0000313" key="3">
    <source>
        <dbReference type="Proteomes" id="UP001295740"/>
    </source>
</evidence>
<feature type="region of interest" description="Disordered" evidence="1">
    <location>
        <begin position="69"/>
        <end position="116"/>
    </location>
</feature>
<organism evidence="2 3">
    <name type="scientific">Anthostomella pinea</name>
    <dbReference type="NCBI Taxonomy" id="933095"/>
    <lineage>
        <taxon>Eukaryota</taxon>
        <taxon>Fungi</taxon>
        <taxon>Dikarya</taxon>
        <taxon>Ascomycota</taxon>
        <taxon>Pezizomycotina</taxon>
        <taxon>Sordariomycetes</taxon>
        <taxon>Xylariomycetidae</taxon>
        <taxon>Xylariales</taxon>
        <taxon>Xylariaceae</taxon>
        <taxon>Anthostomella</taxon>
    </lineage>
</organism>
<proteinExistence type="predicted"/>
<keyword evidence="3" id="KW-1185">Reference proteome</keyword>
<dbReference type="EMBL" id="CAUWAG010000018">
    <property type="protein sequence ID" value="CAJ2510968.1"/>
    <property type="molecule type" value="Genomic_DNA"/>
</dbReference>
<sequence>MPPKKNPGPAEDLELDLTIVEMKLLNAVLKSCPPSAKPGADWDAAPKKLGLAAGKGPRDRFTWYKHVGGDYSGAKATPVKQSLKRAKSSVNDEGDGLGDNEATPATKKRKTGTKKT</sequence>
<protein>
    <submittedName>
        <fullName evidence="2">Uu.00g065930.m01.CDS01</fullName>
    </submittedName>
</protein>
<name>A0AAI8YN76_9PEZI</name>
<comment type="caution">
    <text evidence="2">The sequence shown here is derived from an EMBL/GenBank/DDBJ whole genome shotgun (WGS) entry which is preliminary data.</text>
</comment>
<reference evidence="2" key="1">
    <citation type="submission" date="2023-10" db="EMBL/GenBank/DDBJ databases">
        <authorList>
            <person name="Hackl T."/>
        </authorList>
    </citation>
    <scope>NUCLEOTIDE SEQUENCE</scope>
</reference>
<evidence type="ECO:0000313" key="2">
    <source>
        <dbReference type="EMBL" id="CAJ2510968.1"/>
    </source>
</evidence>
<accession>A0AAI8YN76</accession>
<dbReference type="AlphaFoldDB" id="A0AAI8YN76"/>
<gene>
    <name evidence="2" type="ORF">KHLLAP_LOCUS11436</name>
</gene>
<feature type="compositionally biased region" description="Basic residues" evidence="1">
    <location>
        <begin position="106"/>
        <end position="116"/>
    </location>
</feature>
<evidence type="ECO:0000256" key="1">
    <source>
        <dbReference type="SAM" id="MobiDB-lite"/>
    </source>
</evidence>
<dbReference type="Proteomes" id="UP001295740">
    <property type="component" value="Unassembled WGS sequence"/>
</dbReference>